<gene>
    <name evidence="2" type="ORF">N1032_26180</name>
</gene>
<dbReference type="Proteomes" id="UP001165586">
    <property type="component" value="Unassembled WGS sequence"/>
</dbReference>
<name>A0ABT2HB89_9MICO</name>
<dbReference type="EMBL" id="JANLCJ010000515">
    <property type="protein sequence ID" value="MCS5737221.1"/>
    <property type="molecule type" value="Genomic_DNA"/>
</dbReference>
<reference evidence="2" key="1">
    <citation type="submission" date="2022-08" db="EMBL/GenBank/DDBJ databases">
        <authorList>
            <person name="Deng Y."/>
            <person name="Han X.-F."/>
            <person name="Zhang Y.-Q."/>
        </authorList>
    </citation>
    <scope>NUCLEOTIDE SEQUENCE</scope>
    <source>
        <strain evidence="2">CPCC 203386</strain>
    </source>
</reference>
<proteinExistence type="predicted"/>
<evidence type="ECO:0000313" key="2">
    <source>
        <dbReference type="EMBL" id="MCS5737221.1"/>
    </source>
</evidence>
<sequence length="73" mass="7164">AIAAVNPTAQISVPMDSAFAAPSRKGGHSENNRSNNSEHGTGNGGSNAQNSRSAGGLADSHVGGGRSGGGFHY</sequence>
<evidence type="ECO:0000256" key="1">
    <source>
        <dbReference type="SAM" id="MobiDB-lite"/>
    </source>
</evidence>
<organism evidence="2 3">
    <name type="scientific">Herbiconiux daphne</name>
    <dbReference type="NCBI Taxonomy" id="2970914"/>
    <lineage>
        <taxon>Bacteria</taxon>
        <taxon>Bacillati</taxon>
        <taxon>Actinomycetota</taxon>
        <taxon>Actinomycetes</taxon>
        <taxon>Micrococcales</taxon>
        <taxon>Microbacteriaceae</taxon>
        <taxon>Herbiconiux</taxon>
    </lineage>
</organism>
<keyword evidence="3" id="KW-1185">Reference proteome</keyword>
<feature type="region of interest" description="Disordered" evidence="1">
    <location>
        <begin position="1"/>
        <end position="73"/>
    </location>
</feature>
<evidence type="ECO:0000313" key="3">
    <source>
        <dbReference type="Proteomes" id="UP001165586"/>
    </source>
</evidence>
<dbReference type="RefSeq" id="WP_259543561.1">
    <property type="nucleotide sequence ID" value="NZ_JANLCJ010000515.1"/>
</dbReference>
<feature type="non-terminal residue" evidence="2">
    <location>
        <position position="1"/>
    </location>
</feature>
<accession>A0ABT2HB89</accession>
<protein>
    <submittedName>
        <fullName evidence="2">Uncharacterized protein</fullName>
    </submittedName>
</protein>
<feature type="compositionally biased region" description="Gly residues" evidence="1">
    <location>
        <begin position="62"/>
        <end position="73"/>
    </location>
</feature>
<comment type="caution">
    <text evidence="2">The sequence shown here is derived from an EMBL/GenBank/DDBJ whole genome shotgun (WGS) entry which is preliminary data.</text>
</comment>